<keyword evidence="2" id="KW-0238">DNA-binding</keyword>
<dbReference type="Pfam" id="PF00447">
    <property type="entry name" value="HSF_DNA-bind"/>
    <property type="match status" value="1"/>
</dbReference>
<dbReference type="GO" id="GO:0003700">
    <property type="term" value="F:DNA-binding transcription factor activity"/>
    <property type="evidence" value="ECO:0007669"/>
    <property type="project" value="InterPro"/>
</dbReference>
<dbReference type="InterPro" id="IPR036390">
    <property type="entry name" value="WH_DNA-bd_sf"/>
</dbReference>
<dbReference type="Gene3D" id="1.10.10.10">
    <property type="entry name" value="Winged helix-like DNA-binding domain superfamily/Winged helix DNA-binding domain"/>
    <property type="match status" value="1"/>
</dbReference>
<accession>A0A8H7BYZ3</accession>
<feature type="region of interest" description="Disordered" evidence="5">
    <location>
        <begin position="184"/>
        <end position="254"/>
    </location>
</feature>
<dbReference type="GO" id="GO:0005634">
    <property type="term" value="C:nucleus"/>
    <property type="evidence" value="ECO:0007669"/>
    <property type="project" value="UniProtKB-SubCell"/>
</dbReference>
<name>A0A8H7BYZ3_9FUNG</name>
<evidence type="ECO:0000259" key="6">
    <source>
        <dbReference type="SMART" id="SM00415"/>
    </source>
</evidence>
<dbReference type="SMART" id="SM00415">
    <property type="entry name" value="HSF"/>
    <property type="match status" value="1"/>
</dbReference>
<dbReference type="AlphaFoldDB" id="A0A8H7BYZ3"/>
<dbReference type="EMBL" id="JABAYA010000006">
    <property type="protein sequence ID" value="KAF7731915.1"/>
    <property type="molecule type" value="Genomic_DNA"/>
</dbReference>
<keyword evidence="3" id="KW-0539">Nucleus</keyword>
<dbReference type="OrthoDB" id="60033at2759"/>
<proteinExistence type="inferred from homology"/>
<evidence type="ECO:0000313" key="7">
    <source>
        <dbReference type="EMBL" id="KAF7731915.1"/>
    </source>
</evidence>
<evidence type="ECO:0000313" key="8">
    <source>
        <dbReference type="Proteomes" id="UP000605846"/>
    </source>
</evidence>
<evidence type="ECO:0000256" key="5">
    <source>
        <dbReference type="SAM" id="MobiDB-lite"/>
    </source>
</evidence>
<feature type="compositionally biased region" description="Low complexity" evidence="5">
    <location>
        <begin position="217"/>
        <end position="226"/>
    </location>
</feature>
<evidence type="ECO:0000256" key="2">
    <source>
        <dbReference type="ARBA" id="ARBA00023125"/>
    </source>
</evidence>
<gene>
    <name evidence="7" type="primary">HSF1_3</name>
    <name evidence="7" type="ORF">EC973_007746</name>
</gene>
<organism evidence="7 8">
    <name type="scientific">Apophysomyces ossiformis</name>
    <dbReference type="NCBI Taxonomy" id="679940"/>
    <lineage>
        <taxon>Eukaryota</taxon>
        <taxon>Fungi</taxon>
        <taxon>Fungi incertae sedis</taxon>
        <taxon>Mucoromycota</taxon>
        <taxon>Mucoromycotina</taxon>
        <taxon>Mucoromycetes</taxon>
        <taxon>Mucorales</taxon>
        <taxon>Mucorineae</taxon>
        <taxon>Mucoraceae</taxon>
        <taxon>Apophysomyces</taxon>
    </lineage>
</organism>
<dbReference type="SUPFAM" id="SSF46785">
    <property type="entry name" value="Winged helix' DNA-binding domain"/>
    <property type="match status" value="1"/>
</dbReference>
<dbReference type="Proteomes" id="UP000605846">
    <property type="component" value="Unassembled WGS sequence"/>
</dbReference>
<feature type="domain" description="HSF-type DNA-binding" evidence="6">
    <location>
        <begin position="70"/>
        <end position="177"/>
    </location>
</feature>
<dbReference type="PANTHER" id="PTHR10015:SF206">
    <property type="entry name" value="HSF-TYPE DNA-BINDING DOMAIN-CONTAINING PROTEIN"/>
    <property type="match status" value="1"/>
</dbReference>
<evidence type="ECO:0000256" key="4">
    <source>
        <dbReference type="RuleBase" id="RU004020"/>
    </source>
</evidence>
<dbReference type="GO" id="GO:0043565">
    <property type="term" value="F:sequence-specific DNA binding"/>
    <property type="evidence" value="ECO:0007669"/>
    <property type="project" value="InterPro"/>
</dbReference>
<feature type="region of interest" description="Disordered" evidence="5">
    <location>
        <begin position="1"/>
        <end position="22"/>
    </location>
</feature>
<keyword evidence="8" id="KW-1185">Reference proteome</keyword>
<comment type="caution">
    <text evidence="7">The sequence shown here is derived from an EMBL/GenBank/DDBJ whole genome shotgun (WGS) entry which is preliminary data.</text>
</comment>
<protein>
    <submittedName>
        <fullName evidence="7">Stress-responsive transcription factor hsf1</fullName>
    </submittedName>
</protein>
<feature type="compositionally biased region" description="Low complexity" evidence="5">
    <location>
        <begin position="1"/>
        <end position="17"/>
    </location>
</feature>
<dbReference type="PANTHER" id="PTHR10015">
    <property type="entry name" value="HEAT SHOCK TRANSCRIPTION FACTOR"/>
    <property type="match status" value="1"/>
</dbReference>
<comment type="similarity">
    <text evidence="4">Belongs to the HSF family.</text>
</comment>
<dbReference type="InterPro" id="IPR000232">
    <property type="entry name" value="HSF_DNA-bd"/>
</dbReference>
<evidence type="ECO:0000256" key="3">
    <source>
        <dbReference type="ARBA" id="ARBA00023242"/>
    </source>
</evidence>
<comment type="subcellular location">
    <subcellularLocation>
        <location evidence="1">Nucleus</location>
    </subcellularLocation>
</comment>
<feature type="compositionally biased region" description="Acidic residues" evidence="5">
    <location>
        <begin position="201"/>
        <end position="211"/>
    </location>
</feature>
<dbReference type="InterPro" id="IPR036388">
    <property type="entry name" value="WH-like_DNA-bd_sf"/>
</dbReference>
<evidence type="ECO:0000256" key="1">
    <source>
        <dbReference type="ARBA" id="ARBA00004123"/>
    </source>
</evidence>
<sequence length="423" mass="47790">MRGLSSPHQSSRSPPSSDYDRQKVVDDESLRLLIHPSPDVWSLHAPYPTLNSFRAPDRECVDSTYTAERGIAGFVSKLYQCLQAPPEDGVRYVRWCTQDGKDMFVIDCIPKFTEVVLPHLFKHCKFASFVRQLNIYGFQRDTDARKSKDTKDKESCRWFHPYFRPGGHNLFHLIRRRTPRYSRRRRVKAEEDVETVVQTESGDESENDDLMSESRRSSSASSTAAAQLDTVLEEAPLTSKEAATQTQPREDEDMREQQDLCMQLSQLKQACRKMQKFFTEQLTRADVEIEGQRLRIEQLESMLRMANVYPPAMQHTVLRSASRIKTEASGPFVPPAQRIQPTSTPPPLSVSSNHVNYGFLFPQDNPAPADWMPSYCPRRGSTPTTASATVAAPQLTAVSSSASLESIHSDLSPLDLAYAGLPM</sequence>
<reference evidence="7" key="1">
    <citation type="submission" date="2020-01" db="EMBL/GenBank/DDBJ databases">
        <title>Genome Sequencing of Three Apophysomyces-Like Fungal Strains Confirms a Novel Fungal Genus in the Mucoromycota with divergent Burkholderia-like Endosymbiotic Bacteria.</title>
        <authorList>
            <person name="Stajich J.E."/>
            <person name="Macias A.M."/>
            <person name="Carter-House D."/>
            <person name="Lovett B."/>
            <person name="Kasson L.R."/>
            <person name="Berry K."/>
            <person name="Grigoriev I."/>
            <person name="Chang Y."/>
            <person name="Spatafora J."/>
            <person name="Kasson M.T."/>
        </authorList>
    </citation>
    <scope>NUCLEOTIDE SEQUENCE</scope>
    <source>
        <strain evidence="7">NRRL A-21654</strain>
    </source>
</reference>